<dbReference type="Gramene" id="KVH94224">
    <property type="protein sequence ID" value="KVH94224"/>
    <property type="gene ID" value="Ccrd_003707"/>
</dbReference>
<comment type="caution">
    <text evidence="2">The sequence shown here is derived from an EMBL/GenBank/DDBJ whole genome shotgun (WGS) entry which is preliminary data.</text>
</comment>
<dbReference type="GO" id="GO:0035267">
    <property type="term" value="C:NuA4 histone acetyltransferase complex"/>
    <property type="evidence" value="ECO:0007669"/>
    <property type="project" value="InterPro"/>
</dbReference>
<dbReference type="STRING" id="59895.A0A118JVS4"/>
<dbReference type="PANTHER" id="PTHR46774:SF3">
    <property type="entry name" value="CHROMATIN MODIFICATION-RELATED PROTEIN EAF1 A-RELATED"/>
    <property type="match status" value="1"/>
</dbReference>
<reference evidence="2 3" key="1">
    <citation type="journal article" date="2016" name="Sci. Rep.">
        <title>The genome sequence of the outbreeding globe artichoke constructed de novo incorporating a phase-aware low-pass sequencing strategy of F1 progeny.</title>
        <authorList>
            <person name="Scaglione D."/>
            <person name="Reyes-Chin-Wo S."/>
            <person name="Acquadro A."/>
            <person name="Froenicke L."/>
            <person name="Portis E."/>
            <person name="Beitel C."/>
            <person name="Tirone M."/>
            <person name="Mauro R."/>
            <person name="Lo Monaco A."/>
            <person name="Mauromicale G."/>
            <person name="Faccioli P."/>
            <person name="Cattivelli L."/>
            <person name="Rieseberg L."/>
            <person name="Michelmore R."/>
            <person name="Lanteri S."/>
        </authorList>
    </citation>
    <scope>NUCLEOTIDE SEQUENCE [LARGE SCALE GENOMIC DNA]</scope>
    <source>
        <strain evidence="2">2C</strain>
    </source>
</reference>
<feature type="compositionally biased region" description="Polar residues" evidence="1">
    <location>
        <begin position="470"/>
        <end position="492"/>
    </location>
</feature>
<dbReference type="PANTHER" id="PTHR46774">
    <property type="entry name" value="CHROMATIN MODIFICATION-RELATED PROTEIN EAF1 A-RELATED"/>
    <property type="match status" value="1"/>
</dbReference>
<feature type="region of interest" description="Disordered" evidence="1">
    <location>
        <begin position="369"/>
        <end position="455"/>
    </location>
</feature>
<name>A0A118JVS4_CYNCS</name>
<evidence type="ECO:0000313" key="3">
    <source>
        <dbReference type="Proteomes" id="UP000243975"/>
    </source>
</evidence>
<evidence type="ECO:0000313" key="2">
    <source>
        <dbReference type="EMBL" id="KVH94224.1"/>
    </source>
</evidence>
<feature type="compositionally biased region" description="Polar residues" evidence="1">
    <location>
        <begin position="369"/>
        <end position="425"/>
    </location>
</feature>
<dbReference type="EMBL" id="LEKV01004560">
    <property type="protein sequence ID" value="KVH94224.1"/>
    <property type="molecule type" value="Genomic_DNA"/>
</dbReference>
<keyword evidence="3" id="KW-1185">Reference proteome</keyword>
<feature type="compositionally biased region" description="Polar residues" evidence="1">
    <location>
        <begin position="194"/>
        <end position="214"/>
    </location>
</feature>
<evidence type="ECO:0000256" key="1">
    <source>
        <dbReference type="SAM" id="MobiDB-lite"/>
    </source>
</evidence>
<feature type="compositionally biased region" description="Polar residues" evidence="1">
    <location>
        <begin position="296"/>
        <end position="305"/>
    </location>
</feature>
<dbReference type="Proteomes" id="UP000243975">
    <property type="component" value="Unassembled WGS sequence"/>
</dbReference>
<feature type="region of interest" description="Disordered" evidence="1">
    <location>
        <begin position="139"/>
        <end position="214"/>
    </location>
</feature>
<feature type="region of interest" description="Disordered" evidence="1">
    <location>
        <begin position="296"/>
        <end position="323"/>
    </location>
</feature>
<dbReference type="InterPro" id="IPR044798">
    <property type="entry name" value="EAF1A/B"/>
</dbReference>
<dbReference type="AlphaFoldDB" id="A0A118JVS4"/>
<sequence>MPRTGSSPKDDQQRMQQYNRMLSARNLQHSSLSPGSHSGAERGVRMLPARNGVGVMPGMDRSMTMARPGFRGVASSSVLNSGSVLSPGMAAANPANMHPRIGPGQGNSTLRARDAMHLMKPNQNGDHRRQILPADFQMQQVSQGGSSQGVSHLASGTSSTLSNQVAQPPFQSYAPDHHQQPHPVSAQQPPHVLGSNSHNRNNLHGTPNHATNTSHPAFGMRILKERQLQQQRVLQQQQIAMSNAQKSQLPISSPQNGTQIQSQSSLPVLHSPMGTPSMGSMAQNTQKHPLLAAPNPQTGGNQILKQQRQSQQFMQQQQALSQPQTKFMKGGRGALIPVDPTLQNGLSGDQSVAEKGEQLAAHHLLKSGQRNLNPSVQTTSKHSVPHSSLSQPHQQKAYSGQMQVASSNKLQQLKPSLLSDTSNHLNHAPPSLVASSSTMSVVTSSNHQHPLPQPHPKLVSLSRAATAKRTVNNRSVNSSEPPTCKLQASSVGISGEHSGPEVNQSMVHGQPSPDSLPNPVGHDVGVQWPPLPSS</sequence>
<feature type="compositionally biased region" description="Low complexity" evidence="1">
    <location>
        <begin position="306"/>
        <end position="323"/>
    </location>
</feature>
<feature type="region of interest" description="Disordered" evidence="1">
    <location>
        <begin position="470"/>
        <end position="534"/>
    </location>
</feature>
<protein>
    <submittedName>
        <fullName evidence="2">Uncharacterized protein</fullName>
    </submittedName>
</protein>
<feature type="compositionally biased region" description="Polar residues" evidence="1">
    <location>
        <begin position="501"/>
        <end position="515"/>
    </location>
</feature>
<feature type="compositionally biased region" description="Low complexity" evidence="1">
    <location>
        <begin position="139"/>
        <end position="151"/>
    </location>
</feature>
<accession>A0A118JVS4</accession>
<organism evidence="2 3">
    <name type="scientific">Cynara cardunculus var. scolymus</name>
    <name type="common">Globe artichoke</name>
    <name type="synonym">Cynara scolymus</name>
    <dbReference type="NCBI Taxonomy" id="59895"/>
    <lineage>
        <taxon>Eukaryota</taxon>
        <taxon>Viridiplantae</taxon>
        <taxon>Streptophyta</taxon>
        <taxon>Embryophyta</taxon>
        <taxon>Tracheophyta</taxon>
        <taxon>Spermatophyta</taxon>
        <taxon>Magnoliopsida</taxon>
        <taxon>eudicotyledons</taxon>
        <taxon>Gunneridae</taxon>
        <taxon>Pentapetalae</taxon>
        <taxon>asterids</taxon>
        <taxon>campanulids</taxon>
        <taxon>Asterales</taxon>
        <taxon>Asteraceae</taxon>
        <taxon>Carduoideae</taxon>
        <taxon>Cardueae</taxon>
        <taxon>Carduinae</taxon>
        <taxon>Cynara</taxon>
    </lineage>
</organism>
<feature type="compositionally biased region" description="Polar residues" evidence="1">
    <location>
        <begin position="154"/>
        <end position="170"/>
    </location>
</feature>
<gene>
    <name evidence="2" type="ORF">Ccrd_003707</name>
</gene>
<feature type="compositionally biased region" description="Low complexity" evidence="1">
    <location>
        <begin position="431"/>
        <end position="450"/>
    </location>
</feature>
<feature type="region of interest" description="Disordered" evidence="1">
    <location>
        <begin position="1"/>
        <end position="20"/>
    </location>
</feature>
<proteinExistence type="predicted"/>